<protein>
    <recommendedName>
        <fullName evidence="4">Serine/threonine protein kinase</fullName>
    </recommendedName>
</protein>
<name>A0AAU1LVH4_9ACTN</name>
<sequence length="277" mass="28715">MSQPPPWPPQQPDGRPPAQPPAQPYAPPPAQPPAQPYEPAQAGSGNPYGGQPVADNPYATQQHAQPQPPAQPPQPPPYGAYPPPPQGPGTPLPPAPGKRRTPLIVGAALVALVLIGGGVWFALGTGGEDDPKGPVAEGSASASPSVSAAPSGSEETPPEESPSPSVAPTPTGTGLQAVWRTSGSTMLGLGEEYLDEPARINAVLTTADGLDCEGRWQKDESGDFLEMALLCKEDGVRVKSKDRIGNLEQTGDTLSVEWKKGATGTETFERARDLEPE</sequence>
<feature type="compositionally biased region" description="Pro residues" evidence="1">
    <location>
        <begin position="66"/>
        <end position="96"/>
    </location>
</feature>
<evidence type="ECO:0000313" key="3">
    <source>
        <dbReference type="EMBL" id="WTQ75219.1"/>
    </source>
</evidence>
<evidence type="ECO:0008006" key="4">
    <source>
        <dbReference type="Google" id="ProtNLM"/>
    </source>
</evidence>
<keyword evidence="2" id="KW-0812">Transmembrane</keyword>
<dbReference type="AlphaFoldDB" id="A0AAU1LVH4"/>
<gene>
    <name evidence="3" type="ORF">OG222_19985</name>
</gene>
<feature type="compositionally biased region" description="Pro residues" evidence="1">
    <location>
        <begin position="1"/>
        <end position="36"/>
    </location>
</feature>
<keyword evidence="2" id="KW-1133">Transmembrane helix</keyword>
<evidence type="ECO:0000256" key="1">
    <source>
        <dbReference type="SAM" id="MobiDB-lite"/>
    </source>
</evidence>
<dbReference type="EMBL" id="CP108169">
    <property type="protein sequence ID" value="WTQ75219.1"/>
    <property type="molecule type" value="Genomic_DNA"/>
</dbReference>
<feature type="region of interest" description="Disordered" evidence="1">
    <location>
        <begin position="125"/>
        <end position="176"/>
    </location>
</feature>
<feature type="region of interest" description="Disordered" evidence="1">
    <location>
        <begin position="1"/>
        <end position="100"/>
    </location>
</feature>
<feature type="transmembrane region" description="Helical" evidence="2">
    <location>
        <begin position="103"/>
        <end position="123"/>
    </location>
</feature>
<organism evidence="3">
    <name type="scientific">Streptomyces sp. NBC_00148</name>
    <dbReference type="NCBI Taxonomy" id="2903626"/>
    <lineage>
        <taxon>Bacteria</taxon>
        <taxon>Bacillati</taxon>
        <taxon>Actinomycetota</taxon>
        <taxon>Actinomycetes</taxon>
        <taxon>Kitasatosporales</taxon>
        <taxon>Streptomycetaceae</taxon>
        <taxon>Streptomyces</taxon>
    </lineage>
</organism>
<reference evidence="3" key="1">
    <citation type="submission" date="2022-10" db="EMBL/GenBank/DDBJ databases">
        <title>The complete genomes of actinobacterial strains from the NBC collection.</title>
        <authorList>
            <person name="Joergensen T.S."/>
            <person name="Alvarez Arevalo M."/>
            <person name="Sterndorff E.B."/>
            <person name="Faurdal D."/>
            <person name="Vuksanovic O."/>
            <person name="Mourched A.-S."/>
            <person name="Charusanti P."/>
            <person name="Shaw S."/>
            <person name="Blin K."/>
            <person name="Weber T."/>
        </authorList>
    </citation>
    <scope>NUCLEOTIDE SEQUENCE</scope>
    <source>
        <strain evidence="3">NBC_00148</strain>
    </source>
</reference>
<evidence type="ECO:0000256" key="2">
    <source>
        <dbReference type="SAM" id="Phobius"/>
    </source>
</evidence>
<feature type="compositionally biased region" description="Low complexity" evidence="1">
    <location>
        <begin position="133"/>
        <end position="155"/>
    </location>
</feature>
<accession>A0AAU1LVH4</accession>
<proteinExistence type="predicted"/>
<keyword evidence="2" id="KW-0472">Membrane</keyword>